<keyword evidence="3" id="KW-1185">Reference proteome</keyword>
<dbReference type="AlphaFoldDB" id="A0AA39ICH2"/>
<organism evidence="2 3">
    <name type="scientific">Armillaria borealis</name>
    <dbReference type="NCBI Taxonomy" id="47425"/>
    <lineage>
        <taxon>Eukaryota</taxon>
        <taxon>Fungi</taxon>
        <taxon>Dikarya</taxon>
        <taxon>Basidiomycota</taxon>
        <taxon>Agaricomycotina</taxon>
        <taxon>Agaricomycetes</taxon>
        <taxon>Agaricomycetidae</taxon>
        <taxon>Agaricales</taxon>
        <taxon>Marasmiineae</taxon>
        <taxon>Physalacriaceae</taxon>
        <taxon>Armillaria</taxon>
    </lineage>
</organism>
<accession>A0AA39ICH2</accession>
<comment type="caution">
    <text evidence="2">The sequence shown here is derived from an EMBL/GenBank/DDBJ whole genome shotgun (WGS) entry which is preliminary data.</text>
</comment>
<name>A0AA39ICH2_9AGAR</name>
<feature type="region of interest" description="Disordered" evidence="1">
    <location>
        <begin position="32"/>
        <end position="63"/>
    </location>
</feature>
<sequence length="266" mass="29523">MTLSKDRSVVGQGDGELQIRQETRASHLCITLRQQPGHTPKNPSVPKTSCTTTAPDSSEDARNDVVECREKAVMMRFRGTTWISFEKLGISRMVLHFSTVEVVEISDVVTSVKMKEGKKSAKFGSSVHHLIAHIDKSTYMLALWEGGFCDVRTSPREIRRAREAGMTFEGRGTKGLRKLVRETVNIKLGSVAPLHLLCVENLVVSPRPKWQICSMPMGAAPPDACIDEGEVTKLEADGAVRTAQPQRQTRLRTLGSTQRSVDKRRL</sequence>
<dbReference type="EMBL" id="JAUEPT010000279">
    <property type="protein sequence ID" value="KAK0421838.1"/>
    <property type="molecule type" value="Genomic_DNA"/>
</dbReference>
<reference evidence="2" key="1">
    <citation type="submission" date="2023-06" db="EMBL/GenBank/DDBJ databases">
        <authorList>
            <consortium name="Lawrence Berkeley National Laboratory"/>
            <person name="Ahrendt S."/>
            <person name="Sahu N."/>
            <person name="Indic B."/>
            <person name="Wong-Bajracharya J."/>
            <person name="Merenyi Z."/>
            <person name="Ke H.-M."/>
            <person name="Monk M."/>
            <person name="Kocsube S."/>
            <person name="Drula E."/>
            <person name="Lipzen A."/>
            <person name="Balint B."/>
            <person name="Henrissat B."/>
            <person name="Andreopoulos B."/>
            <person name="Martin F.M."/>
            <person name="Harder C.B."/>
            <person name="Rigling D."/>
            <person name="Ford K.L."/>
            <person name="Foster G.D."/>
            <person name="Pangilinan J."/>
            <person name="Papanicolaou A."/>
            <person name="Barry K."/>
            <person name="LaButti K."/>
            <person name="Viragh M."/>
            <person name="Koriabine M."/>
            <person name="Yan M."/>
            <person name="Riley R."/>
            <person name="Champramary S."/>
            <person name="Plett K.L."/>
            <person name="Tsai I.J."/>
            <person name="Slot J."/>
            <person name="Sipos G."/>
            <person name="Plett J."/>
            <person name="Nagy L.G."/>
            <person name="Grigoriev I.V."/>
        </authorList>
    </citation>
    <scope>NUCLEOTIDE SEQUENCE</scope>
    <source>
        <strain evidence="2">FPL87.14</strain>
    </source>
</reference>
<feature type="region of interest" description="Disordered" evidence="1">
    <location>
        <begin position="241"/>
        <end position="266"/>
    </location>
</feature>
<proteinExistence type="predicted"/>
<gene>
    <name evidence="2" type="ORF">EV421DRAFT_1745865</name>
</gene>
<protein>
    <submittedName>
        <fullName evidence="2">Uncharacterized protein</fullName>
    </submittedName>
</protein>
<evidence type="ECO:0000256" key="1">
    <source>
        <dbReference type="SAM" id="MobiDB-lite"/>
    </source>
</evidence>
<evidence type="ECO:0000313" key="3">
    <source>
        <dbReference type="Proteomes" id="UP001175226"/>
    </source>
</evidence>
<feature type="compositionally biased region" description="Polar residues" evidence="1">
    <location>
        <begin position="32"/>
        <end position="56"/>
    </location>
</feature>
<dbReference type="Proteomes" id="UP001175226">
    <property type="component" value="Unassembled WGS sequence"/>
</dbReference>
<evidence type="ECO:0000313" key="2">
    <source>
        <dbReference type="EMBL" id="KAK0421838.1"/>
    </source>
</evidence>